<feature type="compositionally biased region" description="Basic residues" evidence="1">
    <location>
        <begin position="240"/>
        <end position="249"/>
    </location>
</feature>
<organism evidence="2 3">
    <name type="scientific">Camelina sativa</name>
    <name type="common">False flax</name>
    <name type="synonym">Myagrum sativum</name>
    <dbReference type="NCBI Taxonomy" id="90675"/>
    <lineage>
        <taxon>Eukaryota</taxon>
        <taxon>Viridiplantae</taxon>
        <taxon>Streptophyta</taxon>
        <taxon>Embryophyta</taxon>
        <taxon>Tracheophyta</taxon>
        <taxon>Spermatophyta</taxon>
        <taxon>Magnoliopsida</taxon>
        <taxon>eudicotyledons</taxon>
        <taxon>Gunneridae</taxon>
        <taxon>Pentapetalae</taxon>
        <taxon>rosids</taxon>
        <taxon>malvids</taxon>
        <taxon>Brassicales</taxon>
        <taxon>Brassicaceae</taxon>
        <taxon>Camelineae</taxon>
        <taxon>Camelina</taxon>
    </lineage>
</organism>
<dbReference type="PANTHER" id="PTHR47481:SF22">
    <property type="entry name" value="RETROTRANSPOSON GAG DOMAIN-CONTAINING PROTEIN"/>
    <property type="match status" value="1"/>
</dbReference>
<dbReference type="Proteomes" id="UP000694864">
    <property type="component" value="Chromosome 1"/>
</dbReference>
<dbReference type="Pfam" id="PF14223">
    <property type="entry name" value="Retrotran_gag_2"/>
    <property type="match status" value="1"/>
</dbReference>
<feature type="compositionally biased region" description="Low complexity" evidence="1">
    <location>
        <begin position="250"/>
        <end position="266"/>
    </location>
</feature>
<name>A0ABM0TBN4_CAMSA</name>
<evidence type="ECO:0000313" key="3">
    <source>
        <dbReference type="RefSeq" id="XP_010423794.1"/>
    </source>
</evidence>
<sequence length="366" mass="40248">MSSNGTTDPQVASATDVVPLTTSSLLHINMINVTKLISTNYLMCNRQVNALLDGYNLGHFLDVEADKPDPTITTAGSTAANPAYVVWTRQDKLIYSAILGAISLDVQPLLSHASTSIDVRTTLSSTYAKRSRGHILQLKHQVSEWRKGNRSIDEYVQGLTMWFDQLAFLGKPEDHEDQIRYILKGLREDYKTVVDQTEGRAVAPSIPELHENILNLEATLLTSSHAASVPITANYANSHQRSKPFHPRQHNNNNQGWYHNNNGGHNRSSKPSLGKCQICGTQGNSARRCPQFQSPQAQRPLFPTPRANIAQSSTPWIMDSGATHHITSDFANLSIYQPYTGGEEVLVGDGTGLPILHMGSASLPFL</sequence>
<keyword evidence="2" id="KW-1185">Reference proteome</keyword>
<dbReference type="PANTHER" id="PTHR47481">
    <property type="match status" value="1"/>
</dbReference>
<dbReference type="RefSeq" id="XP_010423794.1">
    <property type="nucleotide sequence ID" value="XM_010425492.1"/>
</dbReference>
<gene>
    <name evidence="3" type="primary">LOC104708847</name>
</gene>
<feature type="region of interest" description="Disordered" evidence="1">
    <location>
        <begin position="237"/>
        <end position="276"/>
    </location>
</feature>
<dbReference type="GeneID" id="104708847"/>
<reference evidence="3" key="2">
    <citation type="submission" date="2025-08" db="UniProtKB">
        <authorList>
            <consortium name="RefSeq"/>
        </authorList>
    </citation>
    <scope>IDENTIFICATION</scope>
    <source>
        <tissue evidence="3">Leaf</tissue>
    </source>
</reference>
<evidence type="ECO:0000256" key="1">
    <source>
        <dbReference type="SAM" id="MobiDB-lite"/>
    </source>
</evidence>
<accession>A0ABM0TBN4</accession>
<evidence type="ECO:0000313" key="2">
    <source>
        <dbReference type="Proteomes" id="UP000694864"/>
    </source>
</evidence>
<proteinExistence type="predicted"/>
<protein>
    <submittedName>
        <fullName evidence="3">Uncharacterized protein LOC104708847</fullName>
    </submittedName>
</protein>
<reference evidence="2" key="1">
    <citation type="journal article" date="2014" name="Nat. Commun.">
        <title>The emerging biofuel crop Camelina sativa retains a highly undifferentiated hexaploid genome structure.</title>
        <authorList>
            <person name="Kagale S."/>
            <person name="Koh C."/>
            <person name="Nixon J."/>
            <person name="Bollina V."/>
            <person name="Clarke W.E."/>
            <person name="Tuteja R."/>
            <person name="Spillane C."/>
            <person name="Robinson S.J."/>
            <person name="Links M.G."/>
            <person name="Clarke C."/>
            <person name="Higgins E.E."/>
            <person name="Huebert T."/>
            <person name="Sharpe A.G."/>
            <person name="Parkin I.A."/>
        </authorList>
    </citation>
    <scope>NUCLEOTIDE SEQUENCE [LARGE SCALE GENOMIC DNA]</scope>
    <source>
        <strain evidence="2">cv. DH55</strain>
    </source>
</reference>